<accession>A0A0W0EYS5</accession>
<comment type="subunit">
    <text evidence="7">Self-assembles to form functional amyloid fibrils called rodlets. Self-assembly into fibrillar rodlets occurs spontaneously at hydrophobic:hydrophilic interfaces and the rodlets further associate laterally to form amphipathic monolayers.</text>
</comment>
<keyword evidence="5 8" id="KW-0732">Signal</keyword>
<dbReference type="GO" id="GO:0009277">
    <property type="term" value="C:fungal-type cell wall"/>
    <property type="evidence" value="ECO:0007669"/>
    <property type="project" value="InterPro"/>
</dbReference>
<keyword evidence="6 8" id="KW-1015">Disulfide bond</keyword>
<evidence type="ECO:0000256" key="5">
    <source>
        <dbReference type="ARBA" id="ARBA00022729"/>
    </source>
</evidence>
<feature type="signal peptide" evidence="8">
    <location>
        <begin position="1"/>
        <end position="16"/>
    </location>
</feature>
<dbReference type="Pfam" id="PF01185">
    <property type="entry name" value="Hydrophobin"/>
    <property type="match status" value="1"/>
</dbReference>
<dbReference type="InterPro" id="IPR001338">
    <property type="entry name" value="Class_I_Hydrophobin"/>
</dbReference>
<keyword evidence="4 8" id="KW-0964">Secreted</keyword>
<dbReference type="EMBL" id="LATX01002441">
    <property type="protein sequence ID" value="KTB29248.1"/>
    <property type="molecule type" value="Genomic_DNA"/>
</dbReference>
<feature type="chain" id="PRO_5013987252" description="Hydrophobin" evidence="8">
    <location>
        <begin position="17"/>
        <end position="107"/>
    </location>
</feature>
<dbReference type="SMART" id="SM00075">
    <property type="entry name" value="HYDRO"/>
    <property type="match status" value="1"/>
</dbReference>
<evidence type="ECO:0000313" key="9">
    <source>
        <dbReference type="EMBL" id="KTB29248.1"/>
    </source>
</evidence>
<gene>
    <name evidence="9" type="ORF">WG66_18180</name>
</gene>
<dbReference type="GO" id="GO:0005199">
    <property type="term" value="F:structural constituent of cell wall"/>
    <property type="evidence" value="ECO:0007669"/>
    <property type="project" value="InterPro"/>
</dbReference>
<dbReference type="eggNOG" id="ENOG502T10M">
    <property type="taxonomic scope" value="Eukaryota"/>
</dbReference>
<evidence type="ECO:0000256" key="3">
    <source>
        <dbReference type="ARBA" id="ARBA00022512"/>
    </source>
</evidence>
<organism evidence="9 10">
    <name type="scientific">Moniliophthora roreri</name>
    <name type="common">Frosty pod rot fungus</name>
    <name type="synonym">Monilia roreri</name>
    <dbReference type="NCBI Taxonomy" id="221103"/>
    <lineage>
        <taxon>Eukaryota</taxon>
        <taxon>Fungi</taxon>
        <taxon>Dikarya</taxon>
        <taxon>Basidiomycota</taxon>
        <taxon>Agaricomycotina</taxon>
        <taxon>Agaricomycetes</taxon>
        <taxon>Agaricomycetidae</taxon>
        <taxon>Agaricales</taxon>
        <taxon>Marasmiineae</taxon>
        <taxon>Marasmiaceae</taxon>
        <taxon>Moniliophthora</taxon>
    </lineage>
</organism>
<dbReference type="CDD" id="cd23507">
    <property type="entry name" value="hydrophobin_I"/>
    <property type="match status" value="1"/>
</dbReference>
<proteinExistence type="inferred from homology"/>
<evidence type="ECO:0000256" key="1">
    <source>
        <dbReference type="ARBA" id="ARBA00004191"/>
    </source>
</evidence>
<comment type="caution">
    <text evidence="9">The sequence shown here is derived from an EMBL/GenBank/DDBJ whole genome shotgun (WGS) entry which is preliminary data.</text>
</comment>
<comment type="subcellular location">
    <subcellularLocation>
        <location evidence="1 8">Secreted</location>
        <location evidence="1 8">Cell wall</location>
    </subcellularLocation>
</comment>
<dbReference type="PROSITE" id="PS00956">
    <property type="entry name" value="HYDROPHOBIN"/>
    <property type="match status" value="1"/>
</dbReference>
<evidence type="ECO:0000313" key="10">
    <source>
        <dbReference type="Proteomes" id="UP000054988"/>
    </source>
</evidence>
<comment type="similarity">
    <text evidence="2 8">Belongs to the fungal hydrophobin family.</text>
</comment>
<evidence type="ECO:0000256" key="7">
    <source>
        <dbReference type="ARBA" id="ARBA00093546"/>
    </source>
</evidence>
<sequence length="107" mass="10979">MYKLFTLAALASVVVAAPGGHDGAKCNTGDIQCCNTVDNAHNKDIAKQLGLLGLVIQDLNIPIGLNCNPISVIGIGGNSCTQQPVCCDNNNFNGVVALGCTPINVNL</sequence>
<name>A0A0W0EYS5_MONRR</name>
<dbReference type="Proteomes" id="UP000054988">
    <property type="component" value="Unassembled WGS sequence"/>
</dbReference>
<dbReference type="AlphaFoldDB" id="A0A0W0EYS5"/>
<evidence type="ECO:0000256" key="2">
    <source>
        <dbReference type="ARBA" id="ARBA00010446"/>
    </source>
</evidence>
<evidence type="ECO:0000256" key="6">
    <source>
        <dbReference type="ARBA" id="ARBA00023157"/>
    </source>
</evidence>
<reference evidence="9 10" key="1">
    <citation type="submission" date="2015-12" db="EMBL/GenBank/DDBJ databases">
        <title>Draft genome sequence of Moniliophthora roreri, the causal agent of frosty pod rot of cacao.</title>
        <authorList>
            <person name="Aime M.C."/>
            <person name="Diaz-Valderrama J.R."/>
            <person name="Kijpornyongpan T."/>
            <person name="Phillips-Mora W."/>
        </authorList>
    </citation>
    <scope>NUCLEOTIDE SEQUENCE [LARGE SCALE GENOMIC DNA]</scope>
    <source>
        <strain evidence="9 10">MCA 2952</strain>
    </source>
</reference>
<evidence type="ECO:0000256" key="8">
    <source>
        <dbReference type="RuleBase" id="RU365009"/>
    </source>
</evidence>
<protein>
    <recommendedName>
        <fullName evidence="8">Hydrophobin</fullName>
    </recommendedName>
</protein>
<evidence type="ECO:0000256" key="4">
    <source>
        <dbReference type="ARBA" id="ARBA00022525"/>
    </source>
</evidence>
<keyword evidence="3 8" id="KW-0134">Cell wall</keyword>
<dbReference type="InterPro" id="IPR019778">
    <property type="entry name" value="Class_I_Hydrophobin_CS"/>
</dbReference>